<evidence type="ECO:0000256" key="11">
    <source>
        <dbReference type="HAMAP-Rule" id="MF_01220"/>
    </source>
</evidence>
<feature type="binding site" evidence="11">
    <location>
        <begin position="11"/>
        <end position="14"/>
    </location>
    <ligand>
        <name>ATP</name>
        <dbReference type="ChEBI" id="CHEBI:30616"/>
    </ligand>
</feature>
<comment type="activity regulation">
    <text evidence="11">Inhibited by UTP.</text>
</comment>
<evidence type="ECO:0000256" key="8">
    <source>
        <dbReference type="ARBA" id="ARBA00022840"/>
    </source>
</evidence>
<comment type="subcellular location">
    <subcellularLocation>
        <location evidence="1 11">Cytoplasm</location>
    </subcellularLocation>
</comment>
<evidence type="ECO:0000256" key="7">
    <source>
        <dbReference type="ARBA" id="ARBA00022777"/>
    </source>
</evidence>
<dbReference type="SUPFAM" id="SSF53633">
    <property type="entry name" value="Carbamate kinase-like"/>
    <property type="match status" value="1"/>
</dbReference>
<comment type="caution">
    <text evidence="11">Lacks conserved residue(s) required for the propagation of feature annotation.</text>
</comment>
<keyword evidence="5 11" id="KW-0808">Transferase</keyword>
<dbReference type="UniPathway" id="UPA00159">
    <property type="reaction ID" value="UER00275"/>
</dbReference>
<comment type="catalytic activity">
    <reaction evidence="10 11">
        <text>UMP + ATP = UDP + ADP</text>
        <dbReference type="Rhea" id="RHEA:24400"/>
        <dbReference type="ChEBI" id="CHEBI:30616"/>
        <dbReference type="ChEBI" id="CHEBI:57865"/>
        <dbReference type="ChEBI" id="CHEBI:58223"/>
        <dbReference type="ChEBI" id="CHEBI:456216"/>
        <dbReference type="EC" id="2.7.4.22"/>
    </reaction>
</comment>
<evidence type="ECO:0000256" key="2">
    <source>
        <dbReference type="ARBA" id="ARBA00004791"/>
    </source>
</evidence>
<feature type="binding site" evidence="11">
    <location>
        <position position="170"/>
    </location>
    <ligand>
        <name>ATP</name>
        <dbReference type="ChEBI" id="CHEBI:30616"/>
    </ligand>
</feature>
<dbReference type="Proteomes" id="UP000253410">
    <property type="component" value="Unassembled WGS sequence"/>
</dbReference>
<dbReference type="GO" id="GO:0005829">
    <property type="term" value="C:cytosol"/>
    <property type="evidence" value="ECO:0007669"/>
    <property type="project" value="TreeGrafter"/>
</dbReference>
<protein>
    <recommendedName>
        <fullName evidence="11">Uridylate kinase</fullName>
        <shortName evidence="11">UK</shortName>
        <ecNumber evidence="11">2.7.4.22</ecNumber>
    </recommendedName>
    <alternativeName>
        <fullName evidence="11">Uridine monophosphate kinase</fullName>
        <shortName evidence="11">UMP kinase</shortName>
        <shortName evidence="11">UMPK</shortName>
    </alternativeName>
</protein>
<dbReference type="PIRSF" id="PIRSF005650">
    <property type="entry name" value="Uridylate_kin"/>
    <property type="match status" value="1"/>
</dbReference>
<dbReference type="CDD" id="cd04254">
    <property type="entry name" value="AAK_UMPK-PyrH-Ec"/>
    <property type="match status" value="1"/>
</dbReference>
<name>A0A365Y5M3_9BACT</name>
<feature type="binding site" evidence="11">
    <location>
        <position position="73"/>
    </location>
    <ligand>
        <name>UMP</name>
        <dbReference type="ChEBI" id="CHEBI:57865"/>
    </ligand>
</feature>
<gene>
    <name evidence="11" type="primary">pyrH</name>
    <name evidence="13" type="ORF">DF182_14065</name>
</gene>
<evidence type="ECO:0000256" key="5">
    <source>
        <dbReference type="ARBA" id="ARBA00022679"/>
    </source>
</evidence>
<feature type="binding site" evidence="11">
    <location>
        <begin position="134"/>
        <end position="141"/>
    </location>
    <ligand>
        <name>UMP</name>
        <dbReference type="ChEBI" id="CHEBI:57865"/>
    </ligand>
</feature>
<evidence type="ECO:0000259" key="12">
    <source>
        <dbReference type="Pfam" id="PF00696"/>
    </source>
</evidence>
<dbReference type="Gene3D" id="3.40.1160.10">
    <property type="entry name" value="Acetylglutamate kinase-like"/>
    <property type="match status" value="1"/>
</dbReference>
<organism evidence="13 14">
    <name type="scientific">Chitinophaga flava</name>
    <dbReference type="NCBI Taxonomy" id="2259036"/>
    <lineage>
        <taxon>Bacteria</taxon>
        <taxon>Pseudomonadati</taxon>
        <taxon>Bacteroidota</taxon>
        <taxon>Chitinophagia</taxon>
        <taxon>Chitinophagales</taxon>
        <taxon>Chitinophagaceae</taxon>
        <taxon>Chitinophaga</taxon>
    </lineage>
</organism>
<dbReference type="GO" id="GO:0044210">
    <property type="term" value="P:'de novo' CTP biosynthetic process"/>
    <property type="evidence" value="ECO:0007669"/>
    <property type="project" value="UniProtKB-UniRule"/>
</dbReference>
<dbReference type="PANTHER" id="PTHR42833">
    <property type="entry name" value="URIDYLATE KINASE"/>
    <property type="match status" value="1"/>
</dbReference>
<evidence type="ECO:0000256" key="3">
    <source>
        <dbReference type="ARBA" id="ARBA00007614"/>
    </source>
</evidence>
<dbReference type="PANTHER" id="PTHR42833:SF4">
    <property type="entry name" value="URIDYLATE KINASE PUMPKIN, CHLOROPLASTIC"/>
    <property type="match status" value="1"/>
</dbReference>
<evidence type="ECO:0000256" key="4">
    <source>
        <dbReference type="ARBA" id="ARBA00022490"/>
    </source>
</evidence>
<accession>A0A365Y5M3</accession>
<evidence type="ECO:0000256" key="9">
    <source>
        <dbReference type="ARBA" id="ARBA00022975"/>
    </source>
</evidence>
<dbReference type="NCBIfam" id="TIGR02075">
    <property type="entry name" value="pyrH_bact"/>
    <property type="match status" value="1"/>
</dbReference>
<keyword evidence="7 11" id="KW-0418">Kinase</keyword>
<dbReference type="RefSeq" id="WP_113616223.1">
    <property type="nucleotide sequence ID" value="NZ_QFFJ01000001.1"/>
</dbReference>
<dbReference type="GO" id="GO:0006225">
    <property type="term" value="P:UDP biosynthetic process"/>
    <property type="evidence" value="ECO:0007669"/>
    <property type="project" value="TreeGrafter"/>
</dbReference>
<reference evidence="13 14" key="1">
    <citation type="submission" date="2018-05" db="EMBL/GenBank/DDBJ databases">
        <title>Chitinophaga sp. K3CV102501T nov., isolated from isolated from a monsoon evergreen broad-leaved forest soil.</title>
        <authorList>
            <person name="Lv Y."/>
        </authorList>
    </citation>
    <scope>NUCLEOTIDE SEQUENCE [LARGE SCALE GENOMIC DNA]</scope>
    <source>
        <strain evidence="13 14">GDMCC 1.1325</strain>
    </source>
</reference>
<comment type="caution">
    <text evidence="13">The sequence shown here is derived from an EMBL/GenBank/DDBJ whole genome shotgun (WGS) entry which is preliminary data.</text>
</comment>
<comment type="pathway">
    <text evidence="2 11">Pyrimidine metabolism; CTP biosynthesis via de novo pathway; UDP from UMP (UMPK route): step 1/1.</text>
</comment>
<keyword evidence="8 11" id="KW-0067">ATP-binding</keyword>
<proteinExistence type="inferred from homology"/>
<dbReference type="OrthoDB" id="9807458at2"/>
<dbReference type="InterPro" id="IPR015963">
    <property type="entry name" value="Uridylate_kinase_bac"/>
</dbReference>
<feature type="binding site" evidence="11">
    <location>
        <position position="53"/>
    </location>
    <ligand>
        <name>UMP</name>
        <dbReference type="ChEBI" id="CHEBI:57865"/>
    </ligand>
</feature>
<comment type="function">
    <text evidence="11">Catalyzes the reversible phosphorylation of UMP to UDP.</text>
</comment>
<keyword evidence="14" id="KW-1185">Reference proteome</keyword>
<dbReference type="GO" id="GO:0005524">
    <property type="term" value="F:ATP binding"/>
    <property type="evidence" value="ECO:0007669"/>
    <property type="project" value="UniProtKB-KW"/>
</dbReference>
<dbReference type="InterPro" id="IPR036393">
    <property type="entry name" value="AceGlu_kinase-like_sf"/>
</dbReference>
<dbReference type="HAMAP" id="MF_01220_B">
    <property type="entry name" value="PyrH_B"/>
    <property type="match status" value="1"/>
</dbReference>
<dbReference type="EC" id="2.7.4.22" evidence="11"/>
<dbReference type="InterPro" id="IPR011817">
    <property type="entry name" value="Uridylate_kinase"/>
</dbReference>
<feature type="domain" description="Aspartate/glutamate/uridylate kinase" evidence="12">
    <location>
        <begin position="6"/>
        <end position="215"/>
    </location>
</feature>
<dbReference type="GO" id="GO:0033862">
    <property type="term" value="F:UMP kinase activity"/>
    <property type="evidence" value="ECO:0007669"/>
    <property type="project" value="UniProtKB-EC"/>
</dbReference>
<dbReference type="AlphaFoldDB" id="A0A365Y5M3"/>
<comment type="subunit">
    <text evidence="11">Homohexamer.</text>
</comment>
<evidence type="ECO:0000313" key="13">
    <source>
        <dbReference type="EMBL" id="RBL93628.1"/>
    </source>
</evidence>
<evidence type="ECO:0000256" key="1">
    <source>
        <dbReference type="ARBA" id="ARBA00004496"/>
    </source>
</evidence>
<dbReference type="EMBL" id="QFFJ01000001">
    <property type="protein sequence ID" value="RBL93628.1"/>
    <property type="molecule type" value="Genomic_DNA"/>
</dbReference>
<feature type="binding site" evidence="11">
    <location>
        <position position="167"/>
    </location>
    <ligand>
        <name>ATP</name>
        <dbReference type="ChEBI" id="CHEBI:30616"/>
    </ligand>
</feature>
<feature type="binding site" evidence="11">
    <location>
        <position position="58"/>
    </location>
    <ligand>
        <name>ATP</name>
        <dbReference type="ChEBI" id="CHEBI:30616"/>
    </ligand>
</feature>
<keyword evidence="4 11" id="KW-0963">Cytoplasm</keyword>
<comment type="similarity">
    <text evidence="3 11">Belongs to the UMP kinase family.</text>
</comment>
<keyword evidence="6 11" id="KW-0547">Nucleotide-binding</keyword>
<feature type="binding site" evidence="11">
    <location>
        <position position="161"/>
    </location>
    <ligand>
        <name>ATP</name>
        <dbReference type="ChEBI" id="CHEBI:30616"/>
    </ligand>
</feature>
<keyword evidence="9 11" id="KW-0665">Pyrimidine biosynthesis</keyword>
<dbReference type="InterPro" id="IPR001048">
    <property type="entry name" value="Asp/Glu/Uridylate_kinase"/>
</dbReference>
<evidence type="ECO:0000256" key="6">
    <source>
        <dbReference type="ARBA" id="ARBA00022741"/>
    </source>
</evidence>
<feature type="binding site" evidence="11">
    <location>
        <position position="54"/>
    </location>
    <ligand>
        <name>ATP</name>
        <dbReference type="ChEBI" id="CHEBI:30616"/>
    </ligand>
</feature>
<dbReference type="Pfam" id="PF00696">
    <property type="entry name" value="AA_kinase"/>
    <property type="match status" value="1"/>
</dbReference>
<sequence length="237" mass="26006">MLPKYKRILLKLSGEALMGDANYGIDHKVITQYAYDIKAVTDLGVQVAIVIGGGNIYRGMNEAETGIERAQGDYMGMLATVINGMALQSGLEKIGLYTRLQSAIKMEQIAEPYIRRRAIRHVEKGRVVIFGAGTGNPYFTTDTAASLRAIEIQADVILKGTRVDGIYTADPEKDATATRFETITFSEVYQKSLNVMDMTAFTLCQENKLPIIVFDMNKPGNLLNVIMGKNVGTLVKG</sequence>
<evidence type="ECO:0000256" key="10">
    <source>
        <dbReference type="ARBA" id="ARBA00047767"/>
    </source>
</evidence>
<evidence type="ECO:0000313" key="14">
    <source>
        <dbReference type="Proteomes" id="UP000253410"/>
    </source>
</evidence>
<dbReference type="FunFam" id="3.40.1160.10:FF:000001">
    <property type="entry name" value="Uridylate kinase"/>
    <property type="match status" value="1"/>
</dbReference>